<evidence type="ECO:0000313" key="2">
    <source>
        <dbReference type="EMBL" id="KAK9842671.1"/>
    </source>
</evidence>
<organism evidence="2 3">
    <name type="scientific">Apatococcus lobatus</name>
    <dbReference type="NCBI Taxonomy" id="904363"/>
    <lineage>
        <taxon>Eukaryota</taxon>
        <taxon>Viridiplantae</taxon>
        <taxon>Chlorophyta</taxon>
        <taxon>core chlorophytes</taxon>
        <taxon>Trebouxiophyceae</taxon>
        <taxon>Chlorellales</taxon>
        <taxon>Chlorellaceae</taxon>
        <taxon>Apatococcus</taxon>
    </lineage>
</organism>
<dbReference type="Proteomes" id="UP001438707">
    <property type="component" value="Unassembled WGS sequence"/>
</dbReference>
<accession>A0AAW1S9A5</accession>
<gene>
    <name evidence="2" type="ORF">WJX74_000480</name>
</gene>
<keyword evidence="3" id="KW-1185">Reference proteome</keyword>
<sequence length="116" mass="13146">MPDQPPLLTDQEQFELAAGQKLRKAARHSSKRDIRRSQPLTLQKEALAITSLTPSEEHQQQLLLENLQQAEKLPPQSRYARHRKACILKALSLLTTSRAAADQDTLEKLLQELNLS</sequence>
<feature type="region of interest" description="Disordered" evidence="1">
    <location>
        <begin position="18"/>
        <end position="38"/>
    </location>
</feature>
<dbReference type="EMBL" id="JALJOS010000002">
    <property type="protein sequence ID" value="KAK9842671.1"/>
    <property type="molecule type" value="Genomic_DNA"/>
</dbReference>
<protein>
    <submittedName>
        <fullName evidence="2">Uncharacterized protein</fullName>
    </submittedName>
</protein>
<name>A0AAW1S9A5_9CHLO</name>
<evidence type="ECO:0000256" key="1">
    <source>
        <dbReference type="SAM" id="MobiDB-lite"/>
    </source>
</evidence>
<reference evidence="2 3" key="1">
    <citation type="journal article" date="2024" name="Nat. Commun.">
        <title>Phylogenomics reveals the evolutionary origins of lichenization in chlorophyte algae.</title>
        <authorList>
            <person name="Puginier C."/>
            <person name="Libourel C."/>
            <person name="Otte J."/>
            <person name="Skaloud P."/>
            <person name="Haon M."/>
            <person name="Grisel S."/>
            <person name="Petersen M."/>
            <person name="Berrin J.G."/>
            <person name="Delaux P.M."/>
            <person name="Dal Grande F."/>
            <person name="Keller J."/>
        </authorList>
    </citation>
    <scope>NUCLEOTIDE SEQUENCE [LARGE SCALE GENOMIC DNA]</scope>
    <source>
        <strain evidence="2 3">SAG 2145</strain>
    </source>
</reference>
<feature type="compositionally biased region" description="Basic residues" evidence="1">
    <location>
        <begin position="21"/>
        <end position="30"/>
    </location>
</feature>
<evidence type="ECO:0000313" key="3">
    <source>
        <dbReference type="Proteomes" id="UP001438707"/>
    </source>
</evidence>
<comment type="caution">
    <text evidence="2">The sequence shown here is derived from an EMBL/GenBank/DDBJ whole genome shotgun (WGS) entry which is preliminary data.</text>
</comment>
<proteinExistence type="predicted"/>
<dbReference type="AlphaFoldDB" id="A0AAW1S9A5"/>